<dbReference type="RefSeq" id="WP_279860726.1">
    <property type="nucleotide sequence ID" value="NZ_CAURON010000063.1"/>
</dbReference>
<sequence>MTMGVLVVGSNRWSQGLQQRHLQNRTRAAGRSNVTHILKILARTKIRRKPWKFATNHQQKQALARTKTVILAT</sequence>
<proteinExistence type="predicted"/>
<evidence type="ECO:0000313" key="2">
    <source>
        <dbReference type="Proteomes" id="UP001158297"/>
    </source>
</evidence>
<protein>
    <submittedName>
        <fullName evidence="1">Uncharacterized protein</fullName>
    </submittedName>
</protein>
<comment type="caution">
    <text evidence="1">The sequence shown here is derived from an EMBL/GenBank/DDBJ whole genome shotgun (WGS) entry which is preliminary data.</text>
</comment>
<evidence type="ECO:0000313" key="1">
    <source>
        <dbReference type="EMBL" id="MDH0365184.1"/>
    </source>
</evidence>
<organism evidence="1 2">
    <name type="scientific">Comamonas aquatica</name>
    <dbReference type="NCBI Taxonomy" id="225991"/>
    <lineage>
        <taxon>Bacteria</taxon>
        <taxon>Pseudomonadati</taxon>
        <taxon>Pseudomonadota</taxon>
        <taxon>Betaproteobacteria</taxon>
        <taxon>Burkholderiales</taxon>
        <taxon>Comamonadaceae</taxon>
        <taxon>Comamonas</taxon>
    </lineage>
</organism>
<name>A0AA42HV99_9BURK</name>
<reference evidence="1" key="1">
    <citation type="submission" date="2022-09" db="EMBL/GenBank/DDBJ databases">
        <title>Intensive care unit water sources are persistently colonized with multi-drug resistant bacteria and are the site of extensive horizontal gene transfer of antibiotic resistance genes.</title>
        <authorList>
            <person name="Diorio-Toth L."/>
        </authorList>
    </citation>
    <scope>NUCLEOTIDE SEQUENCE</scope>
    <source>
        <strain evidence="1">GD04130</strain>
    </source>
</reference>
<gene>
    <name evidence="1" type="ORF">N7330_19395</name>
</gene>
<dbReference type="EMBL" id="JAODZU010000043">
    <property type="protein sequence ID" value="MDH0365184.1"/>
    <property type="molecule type" value="Genomic_DNA"/>
</dbReference>
<accession>A0AA42HV99</accession>
<dbReference type="AlphaFoldDB" id="A0AA42HV99"/>
<dbReference type="Proteomes" id="UP001158297">
    <property type="component" value="Unassembled WGS sequence"/>
</dbReference>